<comment type="similarity">
    <text evidence="1">Belongs to the UDP-glycosyltransferase family.</text>
</comment>
<dbReference type="SUPFAM" id="SSF53756">
    <property type="entry name" value="UDP-Glycosyltransferase/glycogen phosphorylase"/>
    <property type="match status" value="2"/>
</dbReference>
<protein>
    <recommendedName>
        <fullName evidence="6">Glycosyltransferase</fullName>
    </recommendedName>
</protein>
<comment type="caution">
    <text evidence="4">The sequence shown here is derived from an EMBL/GenBank/DDBJ whole genome shotgun (WGS) entry which is preliminary data.</text>
</comment>
<dbReference type="EMBL" id="JAMYWD010000010">
    <property type="protein sequence ID" value="KAJ4957598.1"/>
    <property type="molecule type" value="Genomic_DNA"/>
</dbReference>
<dbReference type="AlphaFoldDB" id="A0A9Q0H124"/>
<keyword evidence="5" id="KW-1185">Reference proteome</keyword>
<dbReference type="FunFam" id="3.40.50.2000:FF:000019">
    <property type="entry name" value="Glycosyltransferase"/>
    <property type="match status" value="2"/>
</dbReference>
<proteinExistence type="inferred from homology"/>
<evidence type="ECO:0000313" key="5">
    <source>
        <dbReference type="Proteomes" id="UP001141806"/>
    </source>
</evidence>
<evidence type="ECO:0000313" key="4">
    <source>
        <dbReference type="EMBL" id="KAJ4957598.1"/>
    </source>
</evidence>
<dbReference type="GO" id="GO:0080043">
    <property type="term" value="F:quercetin 3-O-glucosyltransferase activity"/>
    <property type="evidence" value="ECO:0007669"/>
    <property type="project" value="TreeGrafter"/>
</dbReference>
<dbReference type="InterPro" id="IPR002213">
    <property type="entry name" value="UDP_glucos_trans"/>
</dbReference>
<dbReference type="PANTHER" id="PTHR11926">
    <property type="entry name" value="GLUCOSYL/GLUCURONOSYL TRANSFERASES"/>
    <property type="match status" value="1"/>
</dbReference>
<dbReference type="PANTHER" id="PTHR11926:SF1560">
    <property type="entry name" value="UDP-GLYCOSYLTRANSFERASE 74E1-RELATED"/>
    <property type="match status" value="1"/>
</dbReference>
<dbReference type="Pfam" id="PF00201">
    <property type="entry name" value="UDPGT"/>
    <property type="match status" value="2"/>
</dbReference>
<name>A0A9Q0H124_9MAGN</name>
<dbReference type="GO" id="GO:0080044">
    <property type="term" value="F:quercetin 7-O-glucosyltransferase activity"/>
    <property type="evidence" value="ECO:0007669"/>
    <property type="project" value="TreeGrafter"/>
</dbReference>
<dbReference type="FunFam" id="3.40.50.2000:FF:000057">
    <property type="entry name" value="Glycosyltransferase"/>
    <property type="match status" value="1"/>
</dbReference>
<accession>A0A9Q0H124</accession>
<sequence>MEKEEGAHHAHVLVVTIPSQGHINPMLHFSKRLHSKGLRVTLAISKSLAKSMHAQTGPIRVETFSDGCENGFQKEDNGFQKEDKFGDYFERFKVVGSESITDLIKKQESLGDPITCVLYDSIFPWALDVAKKLGLIAAAFFTQSCAVSFVYYHVQQGLLTAPVTAGPINSIPGLPLLGIADLPSFVSVNDGPYASMLTLVVSQFCNIDKADWILFNSFDKLEQEVVNWMAKLWPVKMIGPTVSSIYHNQQVEGDTDYSLNLFKPVADTCMNWLNMRETGSVLYVSFGSVAELRDEQMKELAYALKESNNHFMWVVRQSEENKLPSNFVEETVEKGLVVSWCPQLEVLSHKAVGCFVTHCGWNSTLESLSLGVPMVALPQWTDQPTNAKYIEDIWGMGLRAKVDENGVALREEIHACIREVMEGEKGKEIKNNAIKWKELAKEAVDEGGSSNKNIEEFVAIKLNHVVLYVLQQVVNWMAKLWPVKTIGPTMSSIYHNQQVEGDTDYNLHLFKPVADTCMNWLNMRETGSVVYVSFGSLAELRDEQMKELASALKESNNHFMWVVRQSEENKLPSNFVEETVEKGLVVSWCPQLEVLSHKAVGCFVTHCGWNSTLESLSLGVPMVALPHFSDQPTNAKYIEDIWGMGLRAKVDENGVAIREEIQECIREVMEGEKGKEIKNNAVKWKQLAKEAVDEGGSSNKNIEEFVAS</sequence>
<dbReference type="Proteomes" id="UP001141806">
    <property type="component" value="Unassembled WGS sequence"/>
</dbReference>
<dbReference type="OrthoDB" id="5835829at2759"/>
<dbReference type="InterPro" id="IPR035595">
    <property type="entry name" value="UDP_glycos_trans_CS"/>
</dbReference>
<keyword evidence="2" id="KW-0328">Glycosyltransferase</keyword>
<evidence type="ECO:0000256" key="2">
    <source>
        <dbReference type="ARBA" id="ARBA00022676"/>
    </source>
</evidence>
<dbReference type="Gene3D" id="3.40.50.2000">
    <property type="entry name" value="Glycogen Phosphorylase B"/>
    <property type="match status" value="3"/>
</dbReference>
<gene>
    <name evidence="4" type="ORF">NE237_024709</name>
</gene>
<keyword evidence="3" id="KW-0808">Transferase</keyword>
<dbReference type="CDD" id="cd03784">
    <property type="entry name" value="GT1_Gtf-like"/>
    <property type="match status" value="2"/>
</dbReference>
<evidence type="ECO:0000256" key="3">
    <source>
        <dbReference type="ARBA" id="ARBA00022679"/>
    </source>
</evidence>
<evidence type="ECO:0000256" key="1">
    <source>
        <dbReference type="ARBA" id="ARBA00009995"/>
    </source>
</evidence>
<dbReference type="PROSITE" id="PS00375">
    <property type="entry name" value="UDPGT"/>
    <property type="match status" value="2"/>
</dbReference>
<reference evidence="4" key="1">
    <citation type="journal article" date="2023" name="Plant J.">
        <title>The genome of the king protea, Protea cynaroides.</title>
        <authorList>
            <person name="Chang J."/>
            <person name="Duong T.A."/>
            <person name="Schoeman C."/>
            <person name="Ma X."/>
            <person name="Roodt D."/>
            <person name="Barker N."/>
            <person name="Li Z."/>
            <person name="Van de Peer Y."/>
            <person name="Mizrachi E."/>
        </authorList>
    </citation>
    <scope>NUCLEOTIDE SEQUENCE</scope>
    <source>
        <tissue evidence="4">Young leaves</tissue>
    </source>
</reference>
<organism evidence="4 5">
    <name type="scientific">Protea cynaroides</name>
    <dbReference type="NCBI Taxonomy" id="273540"/>
    <lineage>
        <taxon>Eukaryota</taxon>
        <taxon>Viridiplantae</taxon>
        <taxon>Streptophyta</taxon>
        <taxon>Embryophyta</taxon>
        <taxon>Tracheophyta</taxon>
        <taxon>Spermatophyta</taxon>
        <taxon>Magnoliopsida</taxon>
        <taxon>Proteales</taxon>
        <taxon>Proteaceae</taxon>
        <taxon>Protea</taxon>
    </lineage>
</organism>
<evidence type="ECO:0008006" key="6">
    <source>
        <dbReference type="Google" id="ProtNLM"/>
    </source>
</evidence>